<evidence type="ECO:0000259" key="1">
    <source>
        <dbReference type="Pfam" id="PF14033"/>
    </source>
</evidence>
<evidence type="ECO:0000313" key="4">
    <source>
        <dbReference type="Proteomes" id="UP001049176"/>
    </source>
</evidence>
<gene>
    <name evidence="3" type="ORF">E1B28_008336</name>
</gene>
<feature type="domain" description="DUF4246" evidence="1">
    <location>
        <begin position="111"/>
        <end position="549"/>
    </location>
</feature>
<dbReference type="Proteomes" id="UP001049176">
    <property type="component" value="Chromosome 5"/>
</dbReference>
<sequence length="616" mass="71506">MASQSSPSGDQVKLPGFGLPVNTLPNRLFEDQSPGRYWDLVTRDYGKRLCFPNAVTSWNAWHITVRERNMLTVINELTDKPEWDRKVFNDKIVDKWKTEALGREGVDFSVKMFDFCIQELRDKASLFSKTGRVSVLDTEAAIVKSDSAIPPSLQAALKAAVQPLENVPDRQKDWHPGSNEKVLDLVHPSLYPLMYGKSFVLPYGRVNLQDCIQSCGQGIVIPKPHCPAEPYLLNSYSREIHDLLPRKPIDWSHKYQWLPCEVAFRDSDEVEITSYINNLHPVHHKELYGILEKIIARTIPLWNDTLSSMEPGEKITDLIQLYYYDNRPAYRPLRIEMKSTNYEGYTLRYPMTEVQRKQRILIRPEPNDYRPIDPEHLTRVDLRRDWGKEGIQVIIKLANIELRPEDGKTEYEGGTWHVEGQLNEHICASAIYYYSQENVTDSRLAFRQLTCGKELDDKKYDQWDYEGVEELYGVKQDGPCVQEMGDVLTREGRLIAFPNVFQHRVRPFKLVDPTKPGHRKILAMFLVDPYLRVLSTANVPPQQRDWWAEAICQDTTTRLGKLPVELMYSVIDIVDGWPLSIKEAKEVRKDLMRERSAFVERLNDDYQNQVFSFCEH</sequence>
<feature type="domain" description="DUF4246" evidence="2">
    <location>
        <begin position="14"/>
        <end position="99"/>
    </location>
</feature>
<dbReference type="PANTHER" id="PTHR33119:SF1">
    <property type="entry name" value="FE2OG DIOXYGENASE DOMAIN-CONTAINING PROTEIN"/>
    <property type="match status" value="1"/>
</dbReference>
<dbReference type="Pfam" id="PF21666">
    <property type="entry name" value="DUF4246_N"/>
    <property type="match status" value="1"/>
</dbReference>
<dbReference type="Pfam" id="PF14033">
    <property type="entry name" value="DUF4246"/>
    <property type="match status" value="1"/>
</dbReference>
<dbReference type="OrthoDB" id="415532at2759"/>
<dbReference type="KEGG" id="more:E1B28_008336"/>
<dbReference type="InterPro" id="IPR049207">
    <property type="entry name" value="DUF4246_N"/>
</dbReference>
<dbReference type="RefSeq" id="XP_043008415.1">
    <property type="nucleotide sequence ID" value="XM_043153131.1"/>
</dbReference>
<keyword evidence="4" id="KW-1185">Reference proteome</keyword>
<organism evidence="3 4">
    <name type="scientific">Marasmius oreades</name>
    <name type="common">fairy-ring Marasmius</name>
    <dbReference type="NCBI Taxonomy" id="181124"/>
    <lineage>
        <taxon>Eukaryota</taxon>
        <taxon>Fungi</taxon>
        <taxon>Dikarya</taxon>
        <taxon>Basidiomycota</taxon>
        <taxon>Agaricomycotina</taxon>
        <taxon>Agaricomycetes</taxon>
        <taxon>Agaricomycetidae</taxon>
        <taxon>Agaricales</taxon>
        <taxon>Marasmiineae</taxon>
        <taxon>Marasmiaceae</taxon>
        <taxon>Marasmius</taxon>
    </lineage>
</organism>
<evidence type="ECO:0000259" key="2">
    <source>
        <dbReference type="Pfam" id="PF21666"/>
    </source>
</evidence>
<name>A0A9P7RYU8_9AGAR</name>
<dbReference type="EMBL" id="CM032185">
    <property type="protein sequence ID" value="KAG7091945.1"/>
    <property type="molecule type" value="Genomic_DNA"/>
</dbReference>
<evidence type="ECO:0000313" key="3">
    <source>
        <dbReference type="EMBL" id="KAG7091945.1"/>
    </source>
</evidence>
<protein>
    <submittedName>
        <fullName evidence="3">Uncharacterized protein</fullName>
    </submittedName>
</protein>
<dbReference type="GeneID" id="66077412"/>
<dbReference type="InterPro" id="IPR049192">
    <property type="entry name" value="DUF4246_C"/>
</dbReference>
<dbReference type="AlphaFoldDB" id="A0A9P7RYU8"/>
<dbReference type="PANTHER" id="PTHR33119">
    <property type="entry name" value="IFI3P"/>
    <property type="match status" value="1"/>
</dbReference>
<proteinExistence type="predicted"/>
<accession>A0A9P7RYU8</accession>
<dbReference type="InterPro" id="IPR025340">
    <property type="entry name" value="DUF4246"/>
</dbReference>
<comment type="caution">
    <text evidence="3">The sequence shown here is derived from an EMBL/GenBank/DDBJ whole genome shotgun (WGS) entry which is preliminary data.</text>
</comment>
<reference evidence="3" key="1">
    <citation type="journal article" date="2021" name="Genome Biol. Evol.">
        <title>The assembled and annotated genome of the fairy-ring fungus Marasmius oreades.</title>
        <authorList>
            <person name="Hiltunen M."/>
            <person name="Ament-Velasquez S.L."/>
            <person name="Johannesson H."/>
        </authorList>
    </citation>
    <scope>NUCLEOTIDE SEQUENCE</scope>
    <source>
        <strain evidence="3">03SP1</strain>
    </source>
</reference>